<dbReference type="GO" id="GO:0005829">
    <property type="term" value="C:cytosol"/>
    <property type="evidence" value="ECO:0007669"/>
    <property type="project" value="TreeGrafter"/>
</dbReference>
<dbReference type="AlphaFoldDB" id="A0A5R8KJ29"/>
<gene>
    <name evidence="6" type="ORF">FEM03_05670</name>
</gene>
<keyword evidence="2" id="KW-0067">ATP-binding</keyword>
<evidence type="ECO:0000256" key="2">
    <source>
        <dbReference type="ARBA" id="ARBA00022840"/>
    </source>
</evidence>
<feature type="transmembrane region" description="Helical" evidence="4">
    <location>
        <begin position="40"/>
        <end position="56"/>
    </location>
</feature>
<dbReference type="GO" id="GO:0030983">
    <property type="term" value="F:mismatched DNA binding"/>
    <property type="evidence" value="ECO:0007669"/>
    <property type="project" value="InterPro"/>
</dbReference>
<evidence type="ECO:0000259" key="5">
    <source>
        <dbReference type="SMART" id="SM00534"/>
    </source>
</evidence>
<dbReference type="GO" id="GO:0005524">
    <property type="term" value="F:ATP binding"/>
    <property type="evidence" value="ECO:0007669"/>
    <property type="project" value="UniProtKB-KW"/>
</dbReference>
<evidence type="ECO:0000313" key="7">
    <source>
        <dbReference type="Proteomes" id="UP000306196"/>
    </source>
</evidence>
<dbReference type="Proteomes" id="UP000306196">
    <property type="component" value="Unassembled WGS sequence"/>
</dbReference>
<evidence type="ECO:0000313" key="6">
    <source>
        <dbReference type="EMBL" id="TLD71629.1"/>
    </source>
</evidence>
<name>A0A5R8KJ29_9BACT</name>
<dbReference type="GO" id="GO:0006298">
    <property type="term" value="P:mismatch repair"/>
    <property type="evidence" value="ECO:0007669"/>
    <property type="project" value="InterPro"/>
</dbReference>
<dbReference type="InterPro" id="IPR000432">
    <property type="entry name" value="DNA_mismatch_repair_MutS_C"/>
</dbReference>
<dbReference type="PANTHER" id="PTHR11361">
    <property type="entry name" value="DNA MISMATCH REPAIR PROTEIN MUTS FAMILY MEMBER"/>
    <property type="match status" value="1"/>
</dbReference>
<evidence type="ECO:0000256" key="4">
    <source>
        <dbReference type="SAM" id="Phobius"/>
    </source>
</evidence>
<comment type="caution">
    <text evidence="6">The sequence shown here is derived from an EMBL/GenBank/DDBJ whole genome shotgun (WGS) entry which is preliminary data.</text>
</comment>
<dbReference type="InterPro" id="IPR045076">
    <property type="entry name" value="MutS"/>
</dbReference>
<dbReference type="GO" id="GO:0140664">
    <property type="term" value="F:ATP-dependent DNA damage sensor activity"/>
    <property type="evidence" value="ECO:0007669"/>
    <property type="project" value="InterPro"/>
</dbReference>
<keyword evidence="4" id="KW-0812">Transmembrane</keyword>
<keyword evidence="3" id="KW-0238">DNA-binding</keyword>
<dbReference type="InterPro" id="IPR027417">
    <property type="entry name" value="P-loop_NTPase"/>
</dbReference>
<dbReference type="SUPFAM" id="SSF48334">
    <property type="entry name" value="DNA repair protein MutS, domain III"/>
    <property type="match status" value="1"/>
</dbReference>
<dbReference type="SMART" id="SM00534">
    <property type="entry name" value="MUTSac"/>
    <property type="match status" value="1"/>
</dbReference>
<evidence type="ECO:0000256" key="3">
    <source>
        <dbReference type="ARBA" id="ARBA00023125"/>
    </source>
</evidence>
<proteinExistence type="predicted"/>
<organism evidence="6 7">
    <name type="scientific">Phragmitibacter flavus</name>
    <dbReference type="NCBI Taxonomy" id="2576071"/>
    <lineage>
        <taxon>Bacteria</taxon>
        <taxon>Pseudomonadati</taxon>
        <taxon>Verrucomicrobiota</taxon>
        <taxon>Verrucomicrobiia</taxon>
        <taxon>Verrucomicrobiales</taxon>
        <taxon>Verrucomicrobiaceae</taxon>
        <taxon>Phragmitibacter</taxon>
    </lineage>
</organism>
<evidence type="ECO:0000256" key="1">
    <source>
        <dbReference type="ARBA" id="ARBA00022741"/>
    </source>
</evidence>
<protein>
    <submittedName>
        <fullName evidence="6">DNA mismatch repair protein</fullName>
    </submittedName>
</protein>
<reference evidence="6 7" key="1">
    <citation type="submission" date="2019-05" db="EMBL/GenBank/DDBJ databases">
        <title>Verrucobacter flavum gen. nov., sp. nov. a new member of the family Verrucomicrobiaceae.</title>
        <authorList>
            <person name="Szuroczki S."/>
            <person name="Abbaszade G."/>
            <person name="Szabo A."/>
            <person name="Felfoldi T."/>
            <person name="Schumann P."/>
            <person name="Boka K."/>
            <person name="Keki Z."/>
            <person name="Toumi M."/>
            <person name="Toth E."/>
        </authorList>
    </citation>
    <scope>NUCLEOTIDE SEQUENCE [LARGE SCALE GENOMIC DNA]</scope>
    <source>
        <strain evidence="6 7">MG-N-17</strain>
    </source>
</reference>
<dbReference type="CDD" id="cd03283">
    <property type="entry name" value="ABC_MutS-like"/>
    <property type="match status" value="1"/>
</dbReference>
<feature type="domain" description="DNA mismatch repair proteins mutS family" evidence="5">
    <location>
        <begin position="430"/>
        <end position="605"/>
    </location>
</feature>
<dbReference type="InterPro" id="IPR036187">
    <property type="entry name" value="DNA_mismatch_repair_MutS_sf"/>
</dbReference>
<keyword evidence="4" id="KW-1133">Transmembrane helix</keyword>
<dbReference type="SUPFAM" id="SSF52540">
    <property type="entry name" value="P-loop containing nucleoside triphosphate hydrolases"/>
    <property type="match status" value="1"/>
</dbReference>
<keyword evidence="4" id="KW-0472">Membrane</keyword>
<accession>A0A5R8KJ29</accession>
<dbReference type="EMBL" id="VAUV01000004">
    <property type="protein sequence ID" value="TLD71629.1"/>
    <property type="molecule type" value="Genomic_DNA"/>
</dbReference>
<dbReference type="OrthoDB" id="9802448at2"/>
<feature type="transmembrane region" description="Helical" evidence="4">
    <location>
        <begin position="62"/>
        <end position="80"/>
    </location>
</feature>
<sequence>MNSTALTLPPSALALYTERESRYAAQASVAKQAMNRWSNFRLFIFLAATAAIIWTVKNNQPLLVLFSIIVGLSAFIFAIIRHNHHTRLHERATRLQLLNREGIQRCTGTWQQRDMLGESFLDKTHPYSSDLDLFGKNSLFQWFNTARTLAGQQTLARTLLNPSPLAQLPDRQSALRELASKLDWRQTLEAEAFAVQGKDLTPLFTWAESPLSPFLLSKRATFLRYLPILTALLWALTLLTNSHLLSLLAVIALALQTLSAGTLSRAFQNRLQTALNWENEIATCKTLLATVDSETFTSPLNQSIQTSLRTQNGTTASATFAQIETHLSWLSLRNNPIVHLAFNSLAYWDLQWLITIETWRRDHGAQLRPWLHHFAEMETLASLSVIPFENPTWAYPELSATTSIRAQQLGHPLLPPDRRITNDFAIDHPSAVALITGSNMSGKSTFLRTVGLNLVLANTGAPVCAKTFTCSPMQLFTSMRIADDMSSGVSSFYAELLRIKMIVDAAKSAPVLYLVDEIFRGTNSGDRVAGAIEVLKSLIKTNAVGLVSTHDLELSKLAQSHPENFTNYHFSEHYTDSGIDFNYTIQPGPATTTNARHLIRMVGIDV</sequence>
<keyword evidence="7" id="KW-1185">Reference proteome</keyword>
<dbReference type="Gene3D" id="3.40.50.300">
    <property type="entry name" value="P-loop containing nucleotide triphosphate hydrolases"/>
    <property type="match status" value="1"/>
</dbReference>
<dbReference type="Pfam" id="PF00488">
    <property type="entry name" value="MutS_V"/>
    <property type="match status" value="1"/>
</dbReference>
<dbReference type="PANTHER" id="PTHR11361:SF99">
    <property type="entry name" value="DNA MISMATCH REPAIR PROTEIN"/>
    <property type="match status" value="1"/>
</dbReference>
<keyword evidence="1" id="KW-0547">Nucleotide-binding</keyword>
<dbReference type="RefSeq" id="WP_138085225.1">
    <property type="nucleotide sequence ID" value="NZ_VAUV01000004.1"/>
</dbReference>